<keyword evidence="3" id="KW-1185">Reference proteome</keyword>
<feature type="domain" description="Ndc10" evidence="1">
    <location>
        <begin position="31"/>
        <end position="170"/>
    </location>
</feature>
<dbReference type="InParanoid" id="A0A163J1Q1"/>
<proteinExistence type="predicted"/>
<dbReference type="GO" id="GO:0003677">
    <property type="term" value="F:DNA binding"/>
    <property type="evidence" value="ECO:0007669"/>
    <property type="project" value="InterPro"/>
</dbReference>
<dbReference type="Pfam" id="PF16787">
    <property type="entry name" value="NDC10_II"/>
    <property type="match status" value="1"/>
</dbReference>
<dbReference type="AlphaFoldDB" id="A0A163J1Q1"/>
<reference evidence="2" key="1">
    <citation type="submission" date="2016-04" db="EMBL/GenBank/DDBJ databases">
        <authorList>
            <person name="Evans L.H."/>
            <person name="Alamgir A."/>
            <person name="Owens N."/>
            <person name="Weber N.D."/>
            <person name="Virtaneva K."/>
            <person name="Barbian K."/>
            <person name="Babar A."/>
            <person name="Rosenke K."/>
        </authorList>
    </citation>
    <scope>NUCLEOTIDE SEQUENCE [LARGE SCALE GENOMIC DNA]</scope>
    <source>
        <strain evidence="2">CBS 101.48</strain>
    </source>
</reference>
<protein>
    <recommendedName>
        <fullName evidence="1">Ndc10 domain-containing protein</fullName>
    </recommendedName>
</protein>
<organism evidence="2">
    <name type="scientific">Absidia glauca</name>
    <name type="common">Pin mould</name>
    <dbReference type="NCBI Taxonomy" id="4829"/>
    <lineage>
        <taxon>Eukaryota</taxon>
        <taxon>Fungi</taxon>
        <taxon>Fungi incertae sedis</taxon>
        <taxon>Mucoromycota</taxon>
        <taxon>Mucoromycotina</taxon>
        <taxon>Mucoromycetes</taxon>
        <taxon>Mucorales</taxon>
        <taxon>Cunninghamellaceae</taxon>
        <taxon>Absidia</taxon>
    </lineage>
</organism>
<dbReference type="InterPro" id="IPR038279">
    <property type="entry name" value="Ndc10_dom2_sf"/>
</dbReference>
<dbReference type="EMBL" id="LT551165">
    <property type="protein sequence ID" value="SAL96643.1"/>
    <property type="molecule type" value="Genomic_DNA"/>
</dbReference>
<evidence type="ECO:0000313" key="2">
    <source>
        <dbReference type="EMBL" id="SAL96643.1"/>
    </source>
</evidence>
<dbReference type="InterPro" id="IPR031872">
    <property type="entry name" value="NDC10_II"/>
</dbReference>
<name>A0A163J1Q1_ABSGL</name>
<evidence type="ECO:0000313" key="3">
    <source>
        <dbReference type="Proteomes" id="UP000078561"/>
    </source>
</evidence>
<evidence type="ECO:0000259" key="1">
    <source>
        <dbReference type="Pfam" id="PF16787"/>
    </source>
</evidence>
<accession>A0A163J1Q1</accession>
<sequence>MLQTEPICVAQFEVKIKPPRQAQEWCYFSRRESIGKASSSLGIMSNKNTHINCGSSARMAGKVCANVDQIRRQSRWNDTTINGSYLTNLPRKLIARAALNPSTSLCKSLFPAIGEWHDRLAAKELSHGDPIQSTVAENAFVQVIMMFRKTFIQDWVLITELHPCYPIWQH</sequence>
<dbReference type="Gene3D" id="1.10.443.20">
    <property type="entry name" value="Centromere DNA-binding protein complex CBF3 subunit, domain 2"/>
    <property type="match status" value="1"/>
</dbReference>
<dbReference type="Proteomes" id="UP000078561">
    <property type="component" value="Unassembled WGS sequence"/>
</dbReference>
<gene>
    <name evidence="2" type="primary">ABSGL_02059.1 scaffold 2596</name>
</gene>